<dbReference type="EMBL" id="LIHL02000010">
    <property type="protein sequence ID" value="KAF5457778.1"/>
    <property type="molecule type" value="Genomic_DNA"/>
</dbReference>
<organism evidence="3 4">
    <name type="scientific">Juglans regia</name>
    <name type="common">English walnut</name>
    <dbReference type="NCBI Taxonomy" id="51240"/>
    <lineage>
        <taxon>Eukaryota</taxon>
        <taxon>Viridiplantae</taxon>
        <taxon>Streptophyta</taxon>
        <taxon>Embryophyta</taxon>
        <taxon>Tracheophyta</taxon>
        <taxon>Spermatophyta</taxon>
        <taxon>Magnoliopsida</taxon>
        <taxon>eudicotyledons</taxon>
        <taxon>Gunneridae</taxon>
        <taxon>Pentapetalae</taxon>
        <taxon>rosids</taxon>
        <taxon>fabids</taxon>
        <taxon>Fagales</taxon>
        <taxon>Juglandaceae</taxon>
        <taxon>Juglans</taxon>
    </lineage>
</organism>
<dbReference type="GO" id="GO:0003676">
    <property type="term" value="F:nucleic acid binding"/>
    <property type="evidence" value="ECO:0007669"/>
    <property type="project" value="InterPro"/>
</dbReference>
<dbReference type="Proteomes" id="UP000619265">
    <property type="component" value="Unassembled WGS sequence"/>
</dbReference>
<name>A0A833WNB3_JUGRE</name>
<reference evidence="3" key="1">
    <citation type="submission" date="2015-10" db="EMBL/GenBank/DDBJ databases">
        <authorList>
            <person name="Martinez-Garcia P.J."/>
            <person name="Crepeau M.W."/>
            <person name="Puiu D."/>
            <person name="Gonzalez-Ibeas D."/>
            <person name="Whalen J."/>
            <person name="Stevens K."/>
            <person name="Paul R."/>
            <person name="Butterfield T."/>
            <person name="Britton M."/>
            <person name="Reagan R."/>
            <person name="Chakraborty S."/>
            <person name="Walawage S.L."/>
            <person name="Vasquez-Gross H.A."/>
            <person name="Cardeno C."/>
            <person name="Famula R."/>
            <person name="Pratt K."/>
            <person name="Kuruganti S."/>
            <person name="Aradhya M.K."/>
            <person name="Leslie C.A."/>
            <person name="Dandekar A.M."/>
            <person name="Salzberg S.L."/>
            <person name="Wegrzyn J.L."/>
            <person name="Langley C.H."/>
            <person name="Neale D.B."/>
        </authorList>
    </citation>
    <scope>NUCLEOTIDE SEQUENCE</scope>
    <source>
        <tissue evidence="3">Leaves</tissue>
    </source>
</reference>
<keyword evidence="1" id="KW-0479">Metal-binding</keyword>
<dbReference type="PANTHER" id="PTHR34222:SF83">
    <property type="entry name" value="CCHC-TYPE DOMAIN-CONTAINING PROTEIN"/>
    <property type="match status" value="1"/>
</dbReference>
<dbReference type="SMART" id="SM00343">
    <property type="entry name" value="ZnF_C2HC"/>
    <property type="match status" value="2"/>
</dbReference>
<dbReference type="SUPFAM" id="SSF57756">
    <property type="entry name" value="Retrovirus zinc finger-like domains"/>
    <property type="match status" value="1"/>
</dbReference>
<evidence type="ECO:0000313" key="3">
    <source>
        <dbReference type="EMBL" id="KAF5457778.1"/>
    </source>
</evidence>
<dbReference type="AlphaFoldDB" id="A0A833WNB3"/>
<evidence type="ECO:0000256" key="1">
    <source>
        <dbReference type="PROSITE-ProRule" id="PRU00047"/>
    </source>
</evidence>
<accession>A0A833WNB3</accession>
<proteinExistence type="predicted"/>
<dbReference type="Gene3D" id="4.10.60.10">
    <property type="entry name" value="Zinc finger, CCHC-type"/>
    <property type="match status" value="2"/>
</dbReference>
<keyword evidence="1" id="KW-0863">Zinc-finger</keyword>
<keyword evidence="1" id="KW-0862">Zinc</keyword>
<dbReference type="PROSITE" id="PS50158">
    <property type="entry name" value="ZF_CCHC"/>
    <property type="match status" value="1"/>
</dbReference>
<dbReference type="InterPro" id="IPR001878">
    <property type="entry name" value="Znf_CCHC"/>
</dbReference>
<dbReference type="Gramene" id="Jr10_08420_p1">
    <property type="protein sequence ID" value="cds.Jr10_08420_p1"/>
    <property type="gene ID" value="Jr10_08420"/>
</dbReference>
<dbReference type="GO" id="GO:0008270">
    <property type="term" value="F:zinc ion binding"/>
    <property type="evidence" value="ECO:0007669"/>
    <property type="project" value="UniProtKB-KW"/>
</dbReference>
<feature type="domain" description="CCHC-type" evidence="2">
    <location>
        <begin position="87"/>
        <end position="101"/>
    </location>
</feature>
<sequence>MKLRPKFEPVRAGLLNRNPVPSLDICVRELLREEQRLSTQMGITSEKVLSEAVNVAYAAQGKGKNKLQCFSCKEFGHIARNYPKKVCNYCKKEGHLIKDCRVRLQNRQSQAFQAAVQSSSSSALPTVSSDSSALTPAMVQQMIVSAFTALGLQGSGVGDGDCEGA</sequence>
<protein>
    <recommendedName>
        <fullName evidence="2">CCHC-type domain-containing protein</fullName>
    </recommendedName>
</protein>
<gene>
    <name evidence="3" type="ORF">F2P56_021858</name>
</gene>
<dbReference type="PANTHER" id="PTHR34222">
    <property type="entry name" value="GAG_PRE-INTEGRS DOMAIN-CONTAINING PROTEIN"/>
    <property type="match status" value="1"/>
</dbReference>
<evidence type="ECO:0000313" key="4">
    <source>
        <dbReference type="Proteomes" id="UP000619265"/>
    </source>
</evidence>
<dbReference type="Pfam" id="PF00098">
    <property type="entry name" value="zf-CCHC"/>
    <property type="match status" value="1"/>
</dbReference>
<evidence type="ECO:0000259" key="2">
    <source>
        <dbReference type="PROSITE" id="PS50158"/>
    </source>
</evidence>
<dbReference type="InterPro" id="IPR036875">
    <property type="entry name" value="Znf_CCHC_sf"/>
</dbReference>
<comment type="caution">
    <text evidence="3">The sequence shown here is derived from an EMBL/GenBank/DDBJ whole genome shotgun (WGS) entry which is preliminary data.</text>
</comment>
<reference evidence="3" key="2">
    <citation type="submission" date="2020-03" db="EMBL/GenBank/DDBJ databases">
        <title>Walnut 2.0.</title>
        <authorList>
            <person name="Marrano A."/>
            <person name="Britton M."/>
            <person name="Zimin A.V."/>
            <person name="Zaini P.A."/>
            <person name="Workman R."/>
            <person name="Puiu D."/>
            <person name="Bianco L."/>
            <person name="Allen B.J."/>
            <person name="Troggio M."/>
            <person name="Leslie C.A."/>
            <person name="Timp W."/>
            <person name="Dendekar A."/>
            <person name="Salzberg S.L."/>
            <person name="Neale D.B."/>
        </authorList>
    </citation>
    <scope>NUCLEOTIDE SEQUENCE</scope>
    <source>
        <tissue evidence="3">Leaves</tissue>
    </source>
</reference>